<proteinExistence type="predicted"/>
<evidence type="ECO:0000313" key="2">
    <source>
        <dbReference type="EMBL" id="HGZ43379.1"/>
    </source>
</evidence>
<protein>
    <submittedName>
        <fullName evidence="2">Acyl carrier protein</fullName>
    </submittedName>
</protein>
<evidence type="ECO:0000259" key="1">
    <source>
        <dbReference type="PROSITE" id="PS50075"/>
    </source>
</evidence>
<gene>
    <name evidence="2" type="ORF">ENR23_08145</name>
</gene>
<dbReference type="InterPro" id="IPR036736">
    <property type="entry name" value="ACP-like_sf"/>
</dbReference>
<organism evidence="2">
    <name type="scientific">Eiseniibacteriota bacterium</name>
    <dbReference type="NCBI Taxonomy" id="2212470"/>
    <lineage>
        <taxon>Bacteria</taxon>
        <taxon>Candidatus Eiseniibacteriota</taxon>
    </lineage>
</organism>
<dbReference type="AlphaFoldDB" id="A0A832I1H5"/>
<dbReference type="Pfam" id="PF00550">
    <property type="entry name" value="PP-binding"/>
    <property type="match status" value="1"/>
</dbReference>
<dbReference type="InterPro" id="IPR009081">
    <property type="entry name" value="PP-bd_ACP"/>
</dbReference>
<accession>A0A832I1H5</accession>
<comment type="caution">
    <text evidence="2">The sequence shown here is derived from an EMBL/GenBank/DDBJ whole genome shotgun (WGS) entry which is preliminary data.</text>
</comment>
<dbReference type="PROSITE" id="PS50075">
    <property type="entry name" value="CARRIER"/>
    <property type="match status" value="1"/>
</dbReference>
<reference evidence="2" key="1">
    <citation type="journal article" date="2020" name="mSystems">
        <title>Genome- and Community-Level Interaction Insights into Carbon Utilization and Element Cycling Functions of Hydrothermarchaeota in Hydrothermal Sediment.</title>
        <authorList>
            <person name="Zhou Z."/>
            <person name="Liu Y."/>
            <person name="Xu W."/>
            <person name="Pan J."/>
            <person name="Luo Z.H."/>
            <person name="Li M."/>
        </authorList>
    </citation>
    <scope>NUCLEOTIDE SEQUENCE [LARGE SCALE GENOMIC DNA]</scope>
    <source>
        <strain evidence="2">SpSt-381</strain>
    </source>
</reference>
<name>A0A832I1H5_UNCEI</name>
<feature type="domain" description="Carrier" evidence="1">
    <location>
        <begin position="5"/>
        <end position="83"/>
    </location>
</feature>
<dbReference type="EMBL" id="DSQF01000017">
    <property type="protein sequence ID" value="HGZ43379.1"/>
    <property type="molecule type" value="Genomic_DNA"/>
</dbReference>
<dbReference type="Gene3D" id="1.10.1200.10">
    <property type="entry name" value="ACP-like"/>
    <property type="match status" value="1"/>
</dbReference>
<sequence>MTLSPTEAAIRTFLVEDVLYDRDLKDLGPDDPLIERGLLDSLSILKTVTWCEEQFGITIPDDDVLPDHFESVRAIAALVDRRRAAKG</sequence>
<dbReference type="SUPFAM" id="SSF47336">
    <property type="entry name" value="ACP-like"/>
    <property type="match status" value="1"/>
</dbReference>